<protein>
    <submittedName>
        <fullName evidence="2">Uncharacterized protein</fullName>
    </submittedName>
</protein>
<dbReference type="EMBL" id="JBJUIK010000005">
    <property type="protein sequence ID" value="KAL3527342.1"/>
    <property type="molecule type" value="Genomic_DNA"/>
</dbReference>
<sequence length="278" mass="31477">MDENGKISLCKDILIPYDDKESSLNRMDKLLAIEDIKTGMTNWTTKITVILADSQGSRFQAIMFNDAIPIMILKLQLYKTYLISNAEVRLIPPSFQSDGIDMQWVISTETVGEELTDEQNMLTSEFKYTEFKNLAQFLDSTTQTNKELPLEKVHEDMKSKTFIAQVKAGKTRESDAFQRYTISYYFEDIQGQPITRTIAHQSSQNTAIEPSKNLITNAVFEPSDNLITTTQTGEKQCSSSTVRVCLAKMFDGKESSKNPTDGESEDDELMKGKKPRLT</sequence>
<evidence type="ECO:0000256" key="1">
    <source>
        <dbReference type="SAM" id="MobiDB-lite"/>
    </source>
</evidence>
<dbReference type="InterPro" id="IPR012340">
    <property type="entry name" value="NA-bd_OB-fold"/>
</dbReference>
<dbReference type="Proteomes" id="UP001630127">
    <property type="component" value="Unassembled WGS sequence"/>
</dbReference>
<keyword evidence="3" id="KW-1185">Reference proteome</keyword>
<evidence type="ECO:0000313" key="2">
    <source>
        <dbReference type="EMBL" id="KAL3527342.1"/>
    </source>
</evidence>
<dbReference type="Gene3D" id="2.40.50.140">
    <property type="entry name" value="Nucleic acid-binding proteins"/>
    <property type="match status" value="1"/>
</dbReference>
<comment type="caution">
    <text evidence="2">The sequence shown here is derived from an EMBL/GenBank/DDBJ whole genome shotgun (WGS) entry which is preliminary data.</text>
</comment>
<proteinExistence type="predicted"/>
<dbReference type="AlphaFoldDB" id="A0ABD3AA39"/>
<accession>A0ABD3AA39</accession>
<name>A0ABD3AA39_9GENT</name>
<feature type="region of interest" description="Disordered" evidence="1">
    <location>
        <begin position="250"/>
        <end position="278"/>
    </location>
</feature>
<reference evidence="2 3" key="1">
    <citation type="submission" date="2024-11" db="EMBL/GenBank/DDBJ databases">
        <title>A near-complete genome assembly of Cinchona calisaya.</title>
        <authorList>
            <person name="Lian D.C."/>
            <person name="Zhao X.W."/>
            <person name="Wei L."/>
        </authorList>
    </citation>
    <scope>NUCLEOTIDE SEQUENCE [LARGE SCALE GENOMIC DNA]</scope>
    <source>
        <tissue evidence="2">Nenye</tissue>
    </source>
</reference>
<evidence type="ECO:0000313" key="3">
    <source>
        <dbReference type="Proteomes" id="UP001630127"/>
    </source>
</evidence>
<organism evidence="2 3">
    <name type="scientific">Cinchona calisaya</name>
    <dbReference type="NCBI Taxonomy" id="153742"/>
    <lineage>
        <taxon>Eukaryota</taxon>
        <taxon>Viridiplantae</taxon>
        <taxon>Streptophyta</taxon>
        <taxon>Embryophyta</taxon>
        <taxon>Tracheophyta</taxon>
        <taxon>Spermatophyta</taxon>
        <taxon>Magnoliopsida</taxon>
        <taxon>eudicotyledons</taxon>
        <taxon>Gunneridae</taxon>
        <taxon>Pentapetalae</taxon>
        <taxon>asterids</taxon>
        <taxon>lamiids</taxon>
        <taxon>Gentianales</taxon>
        <taxon>Rubiaceae</taxon>
        <taxon>Cinchonoideae</taxon>
        <taxon>Cinchoneae</taxon>
        <taxon>Cinchona</taxon>
    </lineage>
</organism>
<gene>
    <name evidence="2" type="ORF">ACH5RR_011998</name>
</gene>